<accession>A0A0E3XAM5</accession>
<gene>
    <name evidence="2" type="ORF">Gsput1_62</name>
</gene>
<dbReference type="EMBL" id="KP790011">
    <property type="protein sequence ID" value="AKC03087.1"/>
    <property type="molecule type" value="Genomic_DNA"/>
</dbReference>
<proteinExistence type="predicted"/>
<dbReference type="RefSeq" id="YP_009275748.1">
    <property type="nucleotide sequence ID" value="NC_030932.1"/>
</dbReference>
<reference evidence="2 3" key="1">
    <citation type="journal article" date="2015" name="Sci. Rep.">
        <title>Bacteriophages of wastewater foaming-associated filamentous Gordonia reduce host levels in raw activated sludge.</title>
        <authorList>
            <person name="Liu M."/>
            <person name="Gill J.J."/>
            <person name="Young R."/>
            <person name="Summer E.J."/>
        </authorList>
    </citation>
    <scope>NUCLEOTIDE SEQUENCE [LARGE SCALE GENOMIC DNA]</scope>
</reference>
<dbReference type="GeneID" id="28800901"/>
<dbReference type="Proteomes" id="UP000033018">
    <property type="component" value="Segment"/>
</dbReference>
<name>A0A0E3XAM5_9CAUD</name>
<dbReference type="Pfam" id="PF24963">
    <property type="entry name" value="DUF7768"/>
    <property type="match status" value="1"/>
</dbReference>
<dbReference type="OrthoDB" id="23197at10239"/>
<sequence>MVIESPFAGDIAKNTAYARDAMRDSLDRGEAPFASHLLYPQVLDDGNSRERMQGMSAGFVWGQHAELVAVYCDLGVSEGMRVGIRAAEQNGVTVEYRDLGGSGAWLDRWQRGRA</sequence>
<keyword evidence="3" id="KW-1185">Reference proteome</keyword>
<evidence type="ECO:0000313" key="2">
    <source>
        <dbReference type="EMBL" id="AKC03087.1"/>
    </source>
</evidence>
<feature type="domain" description="DUF7768" evidence="1">
    <location>
        <begin position="2"/>
        <end position="97"/>
    </location>
</feature>
<evidence type="ECO:0000259" key="1">
    <source>
        <dbReference type="Pfam" id="PF24963"/>
    </source>
</evidence>
<evidence type="ECO:0000313" key="3">
    <source>
        <dbReference type="Proteomes" id="UP000033018"/>
    </source>
</evidence>
<protein>
    <recommendedName>
        <fullName evidence="1">DUF7768 domain-containing protein</fullName>
    </recommendedName>
</protein>
<organism evidence="2 3">
    <name type="scientific">Gordonia phage Gsput1</name>
    <dbReference type="NCBI Taxonomy" id="1622193"/>
    <lineage>
        <taxon>Viruses</taxon>
        <taxon>Duplodnaviria</taxon>
        <taxon>Heunggongvirae</taxon>
        <taxon>Uroviricota</taxon>
        <taxon>Caudoviricetes</taxon>
        <taxon>Ruthgordonvirinae</taxon>
        <taxon>Gesputvirus</taxon>
        <taxon>Gesputvirus gsput1</taxon>
    </lineage>
</organism>
<dbReference type="KEGG" id="vg:28800901"/>
<dbReference type="InterPro" id="IPR056670">
    <property type="entry name" value="DUF7768"/>
</dbReference>